<dbReference type="InterPro" id="IPR058792">
    <property type="entry name" value="Beta-barrel_RND_2"/>
</dbReference>
<dbReference type="Gene3D" id="2.40.30.170">
    <property type="match status" value="1"/>
</dbReference>
<feature type="compositionally biased region" description="Polar residues" evidence="2">
    <location>
        <begin position="14"/>
        <end position="26"/>
    </location>
</feature>
<dbReference type="InterPro" id="IPR058625">
    <property type="entry name" value="MdtA-like_BSH"/>
</dbReference>
<feature type="region of interest" description="Disordered" evidence="2">
    <location>
        <begin position="390"/>
        <end position="414"/>
    </location>
</feature>
<dbReference type="Gene3D" id="2.40.50.100">
    <property type="match status" value="2"/>
</dbReference>
<feature type="region of interest" description="Disordered" evidence="2">
    <location>
        <begin position="1"/>
        <end position="29"/>
    </location>
</feature>
<name>A0A6B3NEU3_9CYAN</name>
<dbReference type="Gene3D" id="2.40.420.20">
    <property type="match status" value="1"/>
</dbReference>
<feature type="domain" description="Multidrug resistance protein MdtA-like barrel-sandwich hybrid" evidence="3">
    <location>
        <begin position="114"/>
        <end position="290"/>
    </location>
</feature>
<accession>A0A6B3NEU3</accession>
<dbReference type="SUPFAM" id="SSF111369">
    <property type="entry name" value="HlyD-like secretion proteins"/>
    <property type="match status" value="1"/>
</dbReference>
<evidence type="ECO:0000313" key="5">
    <source>
        <dbReference type="EMBL" id="NER31639.1"/>
    </source>
</evidence>
<reference evidence="5" key="1">
    <citation type="submission" date="2019-11" db="EMBL/GenBank/DDBJ databases">
        <title>Genomic insights into an expanded diversity of filamentous marine cyanobacteria reveals the extraordinary biosynthetic potential of Moorea and Okeania.</title>
        <authorList>
            <person name="Ferreira Leao T."/>
            <person name="Wang M."/>
            <person name="Moss N."/>
            <person name="Da Silva R."/>
            <person name="Sanders J."/>
            <person name="Nurk S."/>
            <person name="Gurevich A."/>
            <person name="Humphrey G."/>
            <person name="Reher R."/>
            <person name="Zhu Q."/>
            <person name="Belda-Ferre P."/>
            <person name="Glukhov E."/>
            <person name="Rex R."/>
            <person name="Dorrestein P.C."/>
            <person name="Knight R."/>
            <person name="Pevzner P."/>
            <person name="Gerwick W.H."/>
            <person name="Gerwick L."/>
        </authorList>
    </citation>
    <scope>NUCLEOTIDE SEQUENCE</scope>
    <source>
        <strain evidence="5">SIO1C4</strain>
    </source>
</reference>
<evidence type="ECO:0000259" key="3">
    <source>
        <dbReference type="Pfam" id="PF25917"/>
    </source>
</evidence>
<feature type="coiled-coil region" evidence="1">
    <location>
        <begin position="155"/>
        <end position="196"/>
    </location>
</feature>
<evidence type="ECO:0000256" key="1">
    <source>
        <dbReference type="SAM" id="Coils"/>
    </source>
</evidence>
<dbReference type="GO" id="GO:1990281">
    <property type="term" value="C:efflux pump complex"/>
    <property type="evidence" value="ECO:0007669"/>
    <property type="project" value="TreeGrafter"/>
</dbReference>
<dbReference type="PANTHER" id="PTHR30469">
    <property type="entry name" value="MULTIDRUG RESISTANCE PROTEIN MDTA"/>
    <property type="match status" value="1"/>
</dbReference>
<dbReference type="AlphaFoldDB" id="A0A6B3NEU3"/>
<keyword evidence="1" id="KW-0175">Coiled coil</keyword>
<protein>
    <submittedName>
        <fullName evidence="5">HlyD family efflux transporter periplasmic adaptor subunit</fullName>
    </submittedName>
</protein>
<dbReference type="Pfam" id="PF25917">
    <property type="entry name" value="BSH_RND"/>
    <property type="match status" value="1"/>
</dbReference>
<sequence>MGTPKAHSNYPVAAQTQPTQGLTQHSPGKLLSIKKGSEGKKQKPIFSLLLLTCMILPLPYVTGCEVIKQTEASAQTNTPRRQLQQGPIPVDVAIAQTGVLTEPLEYIGHTRPIREVSLRAQAEGRLLKLNVDVGDSVRQGQVLAQLDDTLLVSALKQAQAELAALNSEVSRLQAQVENAKIRSQQARLELQQADTEASRLSGLSQTGAISEQQEELAKTAAATAQQNLLSALKQIRTEEQAVAAAQDRVRAQQAVVAQNQERKSYALLASPITGVVLERVTEPGNLVPPGSEVLRLGDFKSVKVELGVSDRELANIRIGQSVSVRLDAFTSKSVLGKVTRISPAANQDALQVPIEVTIPNSNGRIGSGLLTRVSFEPDMSKRVIVPETALKAGKKRGRGGEAERGRNSASITNSSNPKLEQAIVFVVKGEGEQATVEARSVEVGEYANGKVEIISGLQSGERFVARSGRSLQDGEAVRLSVLSP</sequence>
<evidence type="ECO:0000259" key="4">
    <source>
        <dbReference type="Pfam" id="PF25954"/>
    </source>
</evidence>
<comment type="caution">
    <text evidence="5">The sequence shown here is derived from an EMBL/GenBank/DDBJ whole genome shotgun (WGS) entry which is preliminary data.</text>
</comment>
<dbReference type="GO" id="GO:0015562">
    <property type="term" value="F:efflux transmembrane transporter activity"/>
    <property type="evidence" value="ECO:0007669"/>
    <property type="project" value="TreeGrafter"/>
</dbReference>
<dbReference type="EMBL" id="JAAHFQ010000885">
    <property type="protein sequence ID" value="NER31639.1"/>
    <property type="molecule type" value="Genomic_DNA"/>
</dbReference>
<organism evidence="5">
    <name type="scientific">Symploca sp. SIO1C4</name>
    <dbReference type="NCBI Taxonomy" id="2607765"/>
    <lineage>
        <taxon>Bacteria</taxon>
        <taxon>Bacillati</taxon>
        <taxon>Cyanobacteriota</taxon>
        <taxon>Cyanophyceae</taxon>
        <taxon>Coleofasciculales</taxon>
        <taxon>Coleofasciculaceae</taxon>
        <taxon>Symploca</taxon>
    </lineage>
</organism>
<dbReference type="Pfam" id="PF25954">
    <property type="entry name" value="Beta-barrel_RND_2"/>
    <property type="match status" value="1"/>
</dbReference>
<gene>
    <name evidence="5" type="ORF">F6J89_29525</name>
</gene>
<proteinExistence type="predicted"/>
<evidence type="ECO:0000256" key="2">
    <source>
        <dbReference type="SAM" id="MobiDB-lite"/>
    </source>
</evidence>
<dbReference type="PANTHER" id="PTHR30469:SF15">
    <property type="entry name" value="HLYD FAMILY OF SECRETION PROTEINS"/>
    <property type="match status" value="1"/>
</dbReference>
<feature type="domain" description="CusB-like beta-barrel" evidence="4">
    <location>
        <begin position="304"/>
        <end position="377"/>
    </location>
</feature>